<keyword evidence="4 6" id="KW-0804">Transcription</keyword>
<name>W6ZP44_COCMI</name>
<dbReference type="GeneID" id="19123124"/>
<evidence type="ECO:0000256" key="7">
    <source>
        <dbReference type="SAM" id="MobiDB-lite"/>
    </source>
</evidence>
<keyword evidence="3 6" id="KW-0240">DNA-directed RNA polymerase</keyword>
<feature type="region of interest" description="Disordered" evidence="7">
    <location>
        <begin position="1"/>
        <end position="28"/>
    </location>
</feature>
<dbReference type="InterPro" id="IPR036388">
    <property type="entry name" value="WH-like_DNA-bd_sf"/>
</dbReference>
<accession>W6ZP44</accession>
<dbReference type="GO" id="GO:0005737">
    <property type="term" value="C:cytoplasm"/>
    <property type="evidence" value="ECO:0007669"/>
    <property type="project" value="UniProtKB-ARBA"/>
</dbReference>
<evidence type="ECO:0000256" key="3">
    <source>
        <dbReference type="ARBA" id="ARBA00022478"/>
    </source>
</evidence>
<dbReference type="SUPFAM" id="SSF46785">
    <property type="entry name" value="Winged helix' DNA-binding domain"/>
    <property type="match status" value="1"/>
</dbReference>
<dbReference type="PIRSF" id="PIRSF028763">
    <property type="entry name" value="RNA_pol_Rpc34"/>
    <property type="match status" value="1"/>
</dbReference>
<keyword evidence="9" id="KW-1185">Reference proteome</keyword>
<dbReference type="HOGENOM" id="CLU_033661_0_2_1"/>
<protein>
    <recommendedName>
        <fullName evidence="6">DNA-directed RNA polymerase III subunit RPC6</fullName>
        <shortName evidence="6">RNA polymerase III subunit C6</shortName>
    </recommendedName>
</protein>
<dbReference type="FunFam" id="1.10.10.10:FF:000116">
    <property type="entry name" value="DNA-directed RNA polymerase III subunit RPC6"/>
    <property type="match status" value="1"/>
</dbReference>
<comment type="similarity">
    <text evidence="2 6">Belongs to the eukaryotic RPC34/RPC39 RNA polymerase subunit family.</text>
</comment>
<evidence type="ECO:0000313" key="9">
    <source>
        <dbReference type="Proteomes" id="UP000054032"/>
    </source>
</evidence>
<dbReference type="InterPro" id="IPR036390">
    <property type="entry name" value="WH_DNA-bd_sf"/>
</dbReference>
<evidence type="ECO:0000313" key="8">
    <source>
        <dbReference type="EMBL" id="EUC45376.1"/>
    </source>
</evidence>
<evidence type="ECO:0000256" key="1">
    <source>
        <dbReference type="ARBA" id="ARBA00004123"/>
    </source>
</evidence>
<reference evidence="8 9" key="1">
    <citation type="journal article" date="2013" name="PLoS Genet.">
        <title>Comparative genome structure, secondary metabolite, and effector coding capacity across Cochliobolus pathogens.</title>
        <authorList>
            <person name="Condon B.J."/>
            <person name="Leng Y."/>
            <person name="Wu D."/>
            <person name="Bushley K.E."/>
            <person name="Ohm R.A."/>
            <person name="Otillar R."/>
            <person name="Martin J."/>
            <person name="Schackwitz W."/>
            <person name="Grimwood J."/>
            <person name="MohdZainudin N."/>
            <person name="Xue C."/>
            <person name="Wang R."/>
            <person name="Manning V.A."/>
            <person name="Dhillon B."/>
            <person name="Tu Z.J."/>
            <person name="Steffenson B.J."/>
            <person name="Salamov A."/>
            <person name="Sun H."/>
            <person name="Lowry S."/>
            <person name="LaButti K."/>
            <person name="Han J."/>
            <person name="Copeland A."/>
            <person name="Lindquist E."/>
            <person name="Barry K."/>
            <person name="Schmutz J."/>
            <person name="Baker S.E."/>
            <person name="Ciuffetti L.M."/>
            <person name="Grigoriev I.V."/>
            <person name="Zhong S."/>
            <person name="Turgeon B.G."/>
        </authorList>
    </citation>
    <scope>NUCLEOTIDE SEQUENCE [LARGE SCALE GENOMIC DNA]</scope>
    <source>
        <strain evidence="8 9">ATCC 44560</strain>
    </source>
</reference>
<dbReference type="Pfam" id="PF05158">
    <property type="entry name" value="RNA_pol_Rpc34"/>
    <property type="match status" value="1"/>
</dbReference>
<dbReference type="Proteomes" id="UP000054032">
    <property type="component" value="Unassembled WGS sequence"/>
</dbReference>
<dbReference type="OrthoDB" id="613763at2759"/>
<evidence type="ECO:0000256" key="5">
    <source>
        <dbReference type="ARBA" id="ARBA00023242"/>
    </source>
</evidence>
<dbReference type="Gene3D" id="1.10.10.10">
    <property type="entry name" value="Winged helix-like DNA-binding domain superfamily/Winged helix DNA-binding domain"/>
    <property type="match status" value="1"/>
</dbReference>
<comment type="subcellular location">
    <subcellularLocation>
        <location evidence="1 6">Nucleus</location>
    </subcellularLocation>
</comment>
<keyword evidence="5 6" id="KW-0539">Nucleus</keyword>
<dbReference type="GO" id="GO:0006383">
    <property type="term" value="P:transcription by RNA polymerase III"/>
    <property type="evidence" value="ECO:0007669"/>
    <property type="project" value="UniProtKB-UniRule"/>
</dbReference>
<dbReference type="GO" id="GO:0005654">
    <property type="term" value="C:nucleoplasm"/>
    <property type="evidence" value="ECO:0007669"/>
    <property type="project" value="UniProtKB-ARBA"/>
</dbReference>
<sequence length="370" mass="41785">MASVTAPSPVPKEEPVDANANNSNNEGLSPADALYEKCAQRPAGQIFFQRDLSNMQVADTVTQLMELLQELSDRHLLKHMTFEGLTCWKLRTREEADKLRRLTPDERLLYQYIDQAQTEGIWSKVLRSRTNVTQQTLTKCLKNLESKDLVQSVMSVKHPNRKMYLLKHLKPSEEIAGGPWQSEGDFDMALIDTISGIVAQHVENETCIRVPGNWNDYDITEDRTAAIARKKAQVQGVPDIEDIAPAVKPHRPSKDPNVTKLVHRHNPQYPTAASVANWLNSKEILRGKTVREDDMEQLLEMMVLDDRLEKISGTNYRTVLRATDTKVYNGFVDAPCGNCPVFDLCGDEGEISARTCVYFGQWLGTESEEI</sequence>
<dbReference type="EMBL" id="KI963985">
    <property type="protein sequence ID" value="EUC45376.1"/>
    <property type="molecule type" value="Genomic_DNA"/>
</dbReference>
<proteinExistence type="inferred from homology"/>
<dbReference type="PANTHER" id="PTHR12780">
    <property type="entry name" value="RNA POLYMERASE III DNA DIRECTED , 39KD SUBUNIT-RELATED"/>
    <property type="match status" value="1"/>
</dbReference>
<evidence type="ECO:0000256" key="4">
    <source>
        <dbReference type="ARBA" id="ARBA00023163"/>
    </source>
</evidence>
<dbReference type="InterPro" id="IPR016049">
    <property type="entry name" value="RNA_pol_Rpc34-like"/>
</dbReference>
<dbReference type="AlphaFoldDB" id="W6ZP44"/>
<evidence type="ECO:0000256" key="6">
    <source>
        <dbReference type="PIRNR" id="PIRNR028763"/>
    </source>
</evidence>
<dbReference type="eggNOG" id="KOG3233">
    <property type="taxonomic scope" value="Eukaryota"/>
</dbReference>
<evidence type="ECO:0000256" key="2">
    <source>
        <dbReference type="ARBA" id="ARBA00011038"/>
    </source>
</evidence>
<dbReference type="InterPro" id="IPR007832">
    <property type="entry name" value="RNA_pol_Rpc34"/>
</dbReference>
<dbReference type="KEGG" id="bor:COCMIDRAFT_36855"/>
<organism evidence="8 9">
    <name type="scientific">Bipolaris oryzae ATCC 44560</name>
    <dbReference type="NCBI Taxonomy" id="930090"/>
    <lineage>
        <taxon>Eukaryota</taxon>
        <taxon>Fungi</taxon>
        <taxon>Dikarya</taxon>
        <taxon>Ascomycota</taxon>
        <taxon>Pezizomycotina</taxon>
        <taxon>Dothideomycetes</taxon>
        <taxon>Pleosporomycetidae</taxon>
        <taxon>Pleosporales</taxon>
        <taxon>Pleosporineae</taxon>
        <taxon>Pleosporaceae</taxon>
        <taxon>Bipolaris</taxon>
    </lineage>
</organism>
<dbReference type="RefSeq" id="XP_007688083.1">
    <property type="nucleotide sequence ID" value="XM_007689893.1"/>
</dbReference>
<dbReference type="GO" id="GO:0005666">
    <property type="term" value="C:RNA polymerase III complex"/>
    <property type="evidence" value="ECO:0007669"/>
    <property type="project" value="UniProtKB-UniRule"/>
</dbReference>
<comment type="function">
    <text evidence="6">DNA-dependent RNA polymerase catalyzes the transcription of DNA into RNA using the four ribonucleoside triphosphates as substrates. Specific peripheric component of RNA polymerase III which synthesizes small RNAs, such as 5S rRNA and tRNAs.</text>
</comment>
<gene>
    <name evidence="8" type="ORF">COCMIDRAFT_36855</name>
</gene>
<dbReference type="STRING" id="930090.W6ZP44"/>